<protein>
    <recommendedName>
        <fullName evidence="4">Histidine kinase/HSP90-like ATPase domain-containing protein</fullName>
    </recommendedName>
</protein>
<comment type="caution">
    <text evidence="2">The sequence shown here is derived from an EMBL/GenBank/DDBJ whole genome shotgun (WGS) entry which is preliminary data.</text>
</comment>
<proteinExistence type="inferred from homology"/>
<dbReference type="Gene3D" id="3.30.565.10">
    <property type="entry name" value="Histidine kinase-like ATPase, C-terminal domain"/>
    <property type="match status" value="1"/>
</dbReference>
<gene>
    <name evidence="2" type="ORF">B296_00054962</name>
</gene>
<dbReference type="GO" id="GO:0140664">
    <property type="term" value="F:ATP-dependent DNA damage sensor activity"/>
    <property type="evidence" value="ECO:0007669"/>
    <property type="project" value="InterPro"/>
</dbReference>
<dbReference type="SUPFAM" id="SSF55874">
    <property type="entry name" value="ATPase domain of HSP90 chaperone/DNA topoisomerase II/histidine kinase"/>
    <property type="match status" value="1"/>
</dbReference>
<sequence>MGELVAVGAASVAEPPRIRRLDESVVNRIAAGEVIQRPVSAVKELVENSLDAGSTSISVVVKDGGLKLIQVSDNGHGIRYLIKTCKVKRDMFRFLTYDVFQYHYKYSD</sequence>
<accession>A0A426Y1R8</accession>
<dbReference type="GO" id="GO:0006298">
    <property type="term" value="P:mismatch repair"/>
    <property type="evidence" value="ECO:0007669"/>
    <property type="project" value="InterPro"/>
</dbReference>
<evidence type="ECO:0000256" key="1">
    <source>
        <dbReference type="ARBA" id="ARBA00006082"/>
    </source>
</evidence>
<dbReference type="EMBL" id="AMZH03015694">
    <property type="protein sequence ID" value="RRT45654.1"/>
    <property type="molecule type" value="Genomic_DNA"/>
</dbReference>
<dbReference type="GO" id="GO:0032389">
    <property type="term" value="C:MutLalpha complex"/>
    <property type="evidence" value="ECO:0007669"/>
    <property type="project" value="TreeGrafter"/>
</dbReference>
<dbReference type="PANTHER" id="PTHR10073:SF12">
    <property type="entry name" value="DNA MISMATCH REPAIR PROTEIN MLH1"/>
    <property type="match status" value="1"/>
</dbReference>
<organism evidence="2 3">
    <name type="scientific">Ensete ventricosum</name>
    <name type="common">Abyssinian banana</name>
    <name type="synonym">Musa ensete</name>
    <dbReference type="NCBI Taxonomy" id="4639"/>
    <lineage>
        <taxon>Eukaryota</taxon>
        <taxon>Viridiplantae</taxon>
        <taxon>Streptophyta</taxon>
        <taxon>Embryophyta</taxon>
        <taxon>Tracheophyta</taxon>
        <taxon>Spermatophyta</taxon>
        <taxon>Magnoliopsida</taxon>
        <taxon>Liliopsida</taxon>
        <taxon>Zingiberales</taxon>
        <taxon>Musaceae</taxon>
        <taxon>Ensete</taxon>
    </lineage>
</organism>
<dbReference type="InterPro" id="IPR036890">
    <property type="entry name" value="HATPase_C_sf"/>
</dbReference>
<name>A0A426Y1R8_ENSVE</name>
<evidence type="ECO:0000313" key="3">
    <source>
        <dbReference type="Proteomes" id="UP000287651"/>
    </source>
</evidence>
<dbReference type="Proteomes" id="UP000287651">
    <property type="component" value="Unassembled WGS sequence"/>
</dbReference>
<dbReference type="Pfam" id="PF13589">
    <property type="entry name" value="HATPase_c_3"/>
    <property type="match status" value="1"/>
</dbReference>
<dbReference type="GO" id="GO:0016887">
    <property type="term" value="F:ATP hydrolysis activity"/>
    <property type="evidence" value="ECO:0007669"/>
    <property type="project" value="InterPro"/>
</dbReference>
<dbReference type="InterPro" id="IPR038973">
    <property type="entry name" value="MutL/Mlh/Pms-like"/>
</dbReference>
<comment type="similarity">
    <text evidence="1">Belongs to the DNA mismatch repair MutL/HexB family.</text>
</comment>
<evidence type="ECO:0008006" key="4">
    <source>
        <dbReference type="Google" id="ProtNLM"/>
    </source>
</evidence>
<reference evidence="2 3" key="1">
    <citation type="journal article" date="2014" name="Agronomy (Basel)">
        <title>A Draft Genome Sequence for Ensete ventricosum, the Drought-Tolerant Tree Against Hunger.</title>
        <authorList>
            <person name="Harrison J."/>
            <person name="Moore K.A."/>
            <person name="Paszkiewicz K."/>
            <person name="Jones T."/>
            <person name="Grant M."/>
            <person name="Ambacheew D."/>
            <person name="Muzemil S."/>
            <person name="Studholme D.J."/>
        </authorList>
    </citation>
    <scope>NUCLEOTIDE SEQUENCE [LARGE SCALE GENOMIC DNA]</scope>
</reference>
<dbReference type="PANTHER" id="PTHR10073">
    <property type="entry name" value="DNA MISMATCH REPAIR PROTEIN MLH, PMS, MUTL"/>
    <property type="match status" value="1"/>
</dbReference>
<dbReference type="AlphaFoldDB" id="A0A426Y1R8"/>
<evidence type="ECO:0000313" key="2">
    <source>
        <dbReference type="EMBL" id="RRT45654.1"/>
    </source>
</evidence>